<evidence type="ECO:0000259" key="8">
    <source>
        <dbReference type="PROSITE" id="PS50850"/>
    </source>
</evidence>
<keyword evidence="4 7" id="KW-1133">Transmembrane helix</keyword>
<dbReference type="Pfam" id="PF07690">
    <property type="entry name" value="MFS_1"/>
    <property type="match status" value="1"/>
</dbReference>
<dbReference type="PANTHER" id="PTHR43791">
    <property type="entry name" value="PERMEASE-RELATED"/>
    <property type="match status" value="1"/>
</dbReference>
<comment type="subcellular location">
    <subcellularLocation>
        <location evidence="1">Membrane</location>
        <topology evidence="1">Multi-pass membrane protein</topology>
    </subcellularLocation>
</comment>
<dbReference type="InterPro" id="IPR036259">
    <property type="entry name" value="MFS_trans_sf"/>
</dbReference>
<feature type="transmembrane region" description="Helical" evidence="7">
    <location>
        <begin position="342"/>
        <end position="366"/>
    </location>
</feature>
<evidence type="ECO:0000256" key="6">
    <source>
        <dbReference type="SAM" id="MobiDB-lite"/>
    </source>
</evidence>
<dbReference type="FunFam" id="1.20.1250.20:FF:000295">
    <property type="entry name" value="Unplaced genomic scaffold supercont1.7, whole genome shotgun sequence"/>
    <property type="match status" value="1"/>
</dbReference>
<evidence type="ECO:0000256" key="4">
    <source>
        <dbReference type="ARBA" id="ARBA00022989"/>
    </source>
</evidence>
<evidence type="ECO:0000256" key="5">
    <source>
        <dbReference type="ARBA" id="ARBA00023136"/>
    </source>
</evidence>
<accession>A0A8A1LIY2</accession>
<name>A0A8A1LIY2_AJEC8</name>
<dbReference type="Proteomes" id="UP000663419">
    <property type="component" value="Chromosome 2"/>
</dbReference>
<proteinExistence type="predicted"/>
<sequence length="588" mass="64869">MNHLSIVIHLWVIFLEEFRYHNRAQLEGHQVAHSYDNHCGERSLFTLTHVKVREHVADMELMSAKTQAVADKPVRDVSGSDDIAVTTFSNGAVSVRNEDSVRIRRKTDKVILTVLVWVYFLQILDKTVLGYGALFGLQESTGLTGNRYSLVGSIGPIAQLAWQPFSMFLIVKVPPRILMSTLVLGMGISQGAIAASYNYVGLLASCFFLGLFQAGCLPLFSIITSQWYRRVEQPLRVAAWYSTNGAATIVASAISFGLIHIPSERLQSWQILFLFTSLITLITAPFVYWKLDNNIHTARFLPEEEKAQAVERLRANQTGTGAGYKEFKWSHVIEAVREPKTYLWIAMSLLLSVGSAVANVFGPLILNGLGYDKYHSSLLNIPFGTIQLIAILVTSHIAQKCRVKSAILVLLILPVIAGLTMLHVLDRNPSQKSTLLVAYYMLAILFGGVPLIVAWIVGNTAGATKQSVITSLYNAGSSAGNIIGPLLFNKADAPSYHPGLRNVLGIFVVLVGVVLLQAGNLVLLNQVQKKRRIADGKEAVIVDRSMEERYIHTDESNGHGGAGGRENPQDHALLDLTDRENNEFVYIY</sequence>
<dbReference type="AlphaFoldDB" id="A0A8A1LIY2"/>
<feature type="transmembrane region" description="Helical" evidence="7">
    <location>
        <begin position="110"/>
        <end position="136"/>
    </location>
</feature>
<feature type="transmembrane region" description="Helical" evidence="7">
    <location>
        <begin position="469"/>
        <end position="488"/>
    </location>
</feature>
<dbReference type="PROSITE" id="PS50850">
    <property type="entry name" value="MFS"/>
    <property type="match status" value="1"/>
</dbReference>
<keyword evidence="5 7" id="KW-0472">Membrane</keyword>
<dbReference type="PANTHER" id="PTHR43791:SF16">
    <property type="entry name" value="TRANSPORTER, PUTATIVE (AFU_ORTHOLOGUE AFUA_3G01840)-RELATED"/>
    <property type="match status" value="1"/>
</dbReference>
<feature type="transmembrane region" description="Helical" evidence="7">
    <location>
        <begin position="237"/>
        <end position="259"/>
    </location>
</feature>
<evidence type="ECO:0000313" key="10">
    <source>
        <dbReference type="Proteomes" id="UP000663419"/>
    </source>
</evidence>
<keyword evidence="2" id="KW-0813">Transport</keyword>
<evidence type="ECO:0000256" key="1">
    <source>
        <dbReference type="ARBA" id="ARBA00004141"/>
    </source>
</evidence>
<gene>
    <name evidence="9" type="ORF">I7I53_07415</name>
</gene>
<feature type="transmembrane region" description="Helical" evidence="7">
    <location>
        <begin position="437"/>
        <end position="457"/>
    </location>
</feature>
<dbReference type="GO" id="GO:0022857">
    <property type="term" value="F:transmembrane transporter activity"/>
    <property type="evidence" value="ECO:0007669"/>
    <property type="project" value="InterPro"/>
</dbReference>
<keyword evidence="3 7" id="KW-0812">Transmembrane</keyword>
<evidence type="ECO:0000313" key="9">
    <source>
        <dbReference type="EMBL" id="QSS51942.1"/>
    </source>
</evidence>
<dbReference type="GO" id="GO:0016020">
    <property type="term" value="C:membrane"/>
    <property type="evidence" value="ECO:0007669"/>
    <property type="project" value="UniProtKB-SubCell"/>
</dbReference>
<evidence type="ECO:0000256" key="2">
    <source>
        <dbReference type="ARBA" id="ARBA00022448"/>
    </source>
</evidence>
<organism evidence="9 10">
    <name type="scientific">Ajellomyces capsulatus (strain H88)</name>
    <name type="common">Darling's disease fungus</name>
    <name type="synonym">Histoplasma capsulatum</name>
    <dbReference type="NCBI Taxonomy" id="544711"/>
    <lineage>
        <taxon>Eukaryota</taxon>
        <taxon>Fungi</taxon>
        <taxon>Dikarya</taxon>
        <taxon>Ascomycota</taxon>
        <taxon>Pezizomycotina</taxon>
        <taxon>Eurotiomycetes</taxon>
        <taxon>Eurotiomycetidae</taxon>
        <taxon>Onygenales</taxon>
        <taxon>Ajellomycetaceae</taxon>
        <taxon>Histoplasma</taxon>
    </lineage>
</organism>
<reference evidence="9" key="1">
    <citation type="submission" date="2021-01" db="EMBL/GenBank/DDBJ databases">
        <title>Chromosome-level genome assembly of a human fungal pathogen reveals clustering of transcriptionally co-regulated genes.</title>
        <authorList>
            <person name="Voorhies M."/>
            <person name="Cohen S."/>
            <person name="Shea T.P."/>
            <person name="Petrus S."/>
            <person name="Munoz J.F."/>
            <person name="Poplawski S."/>
            <person name="Goldman W.E."/>
            <person name="Michael T."/>
            <person name="Cuomo C.A."/>
            <person name="Sil A."/>
            <person name="Beyhan S."/>
        </authorList>
    </citation>
    <scope>NUCLEOTIDE SEQUENCE</scope>
    <source>
        <strain evidence="9">H88</strain>
    </source>
</reference>
<feature type="region of interest" description="Disordered" evidence="6">
    <location>
        <begin position="553"/>
        <end position="574"/>
    </location>
</feature>
<feature type="transmembrane region" description="Helical" evidence="7">
    <location>
        <begin position="503"/>
        <end position="524"/>
    </location>
</feature>
<feature type="transmembrane region" description="Helical" evidence="7">
    <location>
        <begin position="148"/>
        <end position="170"/>
    </location>
</feature>
<feature type="transmembrane region" description="Helical" evidence="7">
    <location>
        <begin position="202"/>
        <end position="225"/>
    </location>
</feature>
<evidence type="ECO:0000256" key="7">
    <source>
        <dbReference type="SAM" id="Phobius"/>
    </source>
</evidence>
<dbReference type="InterPro" id="IPR020846">
    <property type="entry name" value="MFS_dom"/>
</dbReference>
<feature type="transmembrane region" description="Helical" evidence="7">
    <location>
        <begin position="378"/>
        <end position="398"/>
    </location>
</feature>
<evidence type="ECO:0000256" key="3">
    <source>
        <dbReference type="ARBA" id="ARBA00022692"/>
    </source>
</evidence>
<feature type="transmembrane region" description="Helical" evidence="7">
    <location>
        <begin position="271"/>
        <end position="289"/>
    </location>
</feature>
<dbReference type="SUPFAM" id="SSF103473">
    <property type="entry name" value="MFS general substrate transporter"/>
    <property type="match status" value="1"/>
</dbReference>
<dbReference type="InterPro" id="IPR011701">
    <property type="entry name" value="MFS"/>
</dbReference>
<feature type="domain" description="Major facilitator superfamily (MFS) profile" evidence="8">
    <location>
        <begin position="111"/>
        <end position="529"/>
    </location>
</feature>
<dbReference type="VEuPathDB" id="FungiDB:I7I53_07415"/>
<feature type="transmembrane region" description="Helical" evidence="7">
    <location>
        <begin position="405"/>
        <end position="425"/>
    </location>
</feature>
<dbReference type="EMBL" id="CP069103">
    <property type="protein sequence ID" value="QSS51942.1"/>
    <property type="molecule type" value="Genomic_DNA"/>
</dbReference>
<dbReference type="Gene3D" id="1.20.1250.20">
    <property type="entry name" value="MFS general substrate transporter like domains"/>
    <property type="match status" value="2"/>
</dbReference>
<feature type="transmembrane region" description="Helical" evidence="7">
    <location>
        <begin position="177"/>
        <end position="196"/>
    </location>
</feature>
<protein>
    <submittedName>
        <fullName evidence="9">MFS transporter</fullName>
    </submittedName>
</protein>